<dbReference type="PATRIC" id="fig|33935.3.peg.3789"/>
<protein>
    <submittedName>
        <fullName evidence="1">Uncharacterized protein</fullName>
    </submittedName>
</protein>
<reference evidence="1 2" key="1">
    <citation type="submission" date="2015-07" db="EMBL/GenBank/DDBJ databases">
        <title>Genome sequencing project for genomic taxonomy and phylogenomics of Bacillus-like bacteria.</title>
        <authorList>
            <person name="Liu B."/>
            <person name="Wang J."/>
            <person name="Zhu Y."/>
            <person name="Liu G."/>
            <person name="Chen Q."/>
            <person name="Chen Z."/>
            <person name="Che J."/>
            <person name="Ge C."/>
            <person name="Shi H."/>
            <person name="Pan Z."/>
            <person name="Liu X."/>
        </authorList>
    </citation>
    <scope>NUCLEOTIDE SEQUENCE [LARGE SCALE GENOMIC DNA]</scope>
    <source>
        <strain evidence="1 2">DSM 54</strain>
    </source>
</reference>
<name>A0A0N0CUA1_9BACI</name>
<evidence type="ECO:0000313" key="1">
    <source>
        <dbReference type="EMBL" id="KOY80025.1"/>
    </source>
</evidence>
<gene>
    <name evidence="1" type="ORF">ADM90_22710</name>
</gene>
<proteinExistence type="predicted"/>
<dbReference type="Proteomes" id="UP000037977">
    <property type="component" value="Unassembled WGS sequence"/>
</dbReference>
<organism evidence="1 2">
    <name type="scientific">Lysinibacillus macroides</name>
    <dbReference type="NCBI Taxonomy" id="33935"/>
    <lineage>
        <taxon>Bacteria</taxon>
        <taxon>Bacillati</taxon>
        <taxon>Bacillota</taxon>
        <taxon>Bacilli</taxon>
        <taxon>Bacillales</taxon>
        <taxon>Bacillaceae</taxon>
        <taxon>Lysinibacillus</taxon>
    </lineage>
</organism>
<sequence length="130" mass="14919">MEFNIEWYSPNLGTPIVSIAEYGIVFNKASIATLGSPHSIKIGFDREKKYIVVIGVTEEESTEDTIEFIGKEKNGFIRINNKDFVRFILRYCPEIKLDKAKRFLSRKEGEFLVVDLNSPADINEDAEMHE</sequence>
<dbReference type="RefSeq" id="WP_009499345.1">
    <property type="nucleotide sequence ID" value="NZ_CP065643.1"/>
</dbReference>
<dbReference type="EMBL" id="LGCI01000014">
    <property type="protein sequence ID" value="KOY80025.1"/>
    <property type="molecule type" value="Genomic_DNA"/>
</dbReference>
<keyword evidence="2" id="KW-1185">Reference proteome</keyword>
<accession>A0A0N0CUA1</accession>
<dbReference type="AlphaFoldDB" id="A0A0N0CUA1"/>
<comment type="caution">
    <text evidence="1">The sequence shown here is derived from an EMBL/GenBank/DDBJ whole genome shotgun (WGS) entry which is preliminary data.</text>
</comment>
<evidence type="ECO:0000313" key="2">
    <source>
        <dbReference type="Proteomes" id="UP000037977"/>
    </source>
</evidence>
<dbReference type="OrthoDB" id="2082010at2"/>